<feature type="domain" description="Alkyl sulfatase C-terminal" evidence="1">
    <location>
        <begin position="2"/>
        <end position="120"/>
    </location>
</feature>
<dbReference type="Proteomes" id="UP000036959">
    <property type="component" value="Unassembled WGS sequence"/>
</dbReference>
<gene>
    <name evidence="2" type="ORF">BVER_04167c</name>
</gene>
<dbReference type="PANTHER" id="PTHR43223">
    <property type="entry name" value="ALKYL/ARYL-SULFATASE"/>
    <property type="match status" value="1"/>
</dbReference>
<dbReference type="SUPFAM" id="SSF55718">
    <property type="entry name" value="SCP-like"/>
    <property type="match status" value="1"/>
</dbReference>
<dbReference type="PATRIC" id="fig|242163.4.peg.3547"/>
<dbReference type="Gene3D" id="3.30.1050.10">
    <property type="entry name" value="SCP2 sterol-binding domain"/>
    <property type="match status" value="1"/>
</dbReference>
<dbReference type="Pfam" id="PF14864">
    <property type="entry name" value="Alkyl_sulf_C"/>
    <property type="match status" value="1"/>
</dbReference>
<reference evidence="3" key="1">
    <citation type="submission" date="2015-06" db="EMBL/GenBank/DDBJ databases">
        <title>Comparative genomics of Burkholderia leaf nodule symbionts.</title>
        <authorList>
            <person name="Carlier A."/>
            <person name="Eberl L."/>
            <person name="Pinto-Carbo M."/>
        </authorList>
    </citation>
    <scope>NUCLEOTIDE SEQUENCE [LARGE SCALE GENOMIC DNA]</scope>
    <source>
        <strain evidence="3">UZHbot4</strain>
    </source>
</reference>
<dbReference type="InterPro" id="IPR052195">
    <property type="entry name" value="Bact_Alkyl/Aryl-Sulfatase"/>
</dbReference>
<evidence type="ECO:0000313" key="3">
    <source>
        <dbReference type="Proteomes" id="UP000036959"/>
    </source>
</evidence>
<accession>A0A0L0MH40</accession>
<proteinExistence type="predicted"/>
<organism evidence="2 3">
    <name type="scientific">Candidatus Burkholderia verschuerenii</name>
    <dbReference type="NCBI Taxonomy" id="242163"/>
    <lineage>
        <taxon>Bacteria</taxon>
        <taxon>Pseudomonadati</taxon>
        <taxon>Pseudomonadota</taxon>
        <taxon>Betaproteobacteria</taxon>
        <taxon>Burkholderiales</taxon>
        <taxon>Burkholderiaceae</taxon>
        <taxon>Burkholderia</taxon>
    </lineage>
</organism>
<evidence type="ECO:0000259" key="1">
    <source>
        <dbReference type="Pfam" id="PF14864"/>
    </source>
</evidence>
<evidence type="ECO:0000313" key="2">
    <source>
        <dbReference type="EMBL" id="KND61294.1"/>
    </source>
</evidence>
<comment type="caution">
    <text evidence="2">The sequence shown here is derived from an EMBL/GenBank/DDBJ whole genome shotgun (WGS) entry which is preliminary data.</text>
</comment>
<name>A0A0L0MH40_9BURK</name>
<dbReference type="InterPro" id="IPR036527">
    <property type="entry name" value="SCP2_sterol-bd_dom_sf"/>
</dbReference>
<dbReference type="GO" id="GO:0018741">
    <property type="term" value="F:linear primary-alkylsulfatase activity"/>
    <property type="evidence" value="ECO:0007669"/>
    <property type="project" value="TreeGrafter"/>
</dbReference>
<keyword evidence="3" id="KW-1185">Reference proteome</keyword>
<dbReference type="GO" id="GO:0018909">
    <property type="term" value="P:dodecyl sulfate metabolic process"/>
    <property type="evidence" value="ECO:0007669"/>
    <property type="project" value="TreeGrafter"/>
</dbReference>
<dbReference type="EMBL" id="LFJJ01000025">
    <property type="protein sequence ID" value="KND61294.1"/>
    <property type="molecule type" value="Genomic_DNA"/>
</dbReference>
<sequence length="120" mass="13407">MLPLEQLLDYFSVHLNAEKAESERMLIEWSNSDTGERIAMRLENSALTYLPGAAEGRVTATVSLSREGLARLQMGRDPLDLTFDDLVGEGYIQTTGDSPSVLRLLNMLDDFEPMFNVVEP</sequence>
<dbReference type="InterPro" id="IPR029229">
    <property type="entry name" value="Alkyl_sulf_C"/>
</dbReference>
<dbReference type="PANTHER" id="PTHR43223:SF1">
    <property type="entry name" value="ALKYL_ARYL-SULFATASE BDS1"/>
    <property type="match status" value="1"/>
</dbReference>
<protein>
    <submittedName>
        <fullName evidence="2">Beta-lactamase-like protein</fullName>
    </submittedName>
</protein>
<dbReference type="AlphaFoldDB" id="A0A0L0MH40"/>